<feature type="domain" description="GST N-terminal" evidence="2">
    <location>
        <begin position="1"/>
        <end position="80"/>
    </location>
</feature>
<dbReference type="InterPro" id="IPR034333">
    <property type="entry name" value="GST_Zeta_N"/>
</dbReference>
<dbReference type="NCBIfam" id="TIGR01262">
    <property type="entry name" value="maiA"/>
    <property type="match status" value="1"/>
</dbReference>
<dbReference type="SUPFAM" id="SSF52833">
    <property type="entry name" value="Thioredoxin-like"/>
    <property type="match status" value="1"/>
</dbReference>
<dbReference type="GO" id="GO:0006749">
    <property type="term" value="P:glutathione metabolic process"/>
    <property type="evidence" value="ECO:0007669"/>
    <property type="project" value="TreeGrafter"/>
</dbReference>
<dbReference type="Gene3D" id="3.40.30.10">
    <property type="entry name" value="Glutaredoxin"/>
    <property type="match status" value="1"/>
</dbReference>
<dbReference type="PANTHER" id="PTHR42673">
    <property type="entry name" value="MALEYLACETOACETATE ISOMERASE"/>
    <property type="match status" value="1"/>
</dbReference>
<dbReference type="GO" id="GO:0005737">
    <property type="term" value="C:cytoplasm"/>
    <property type="evidence" value="ECO:0007669"/>
    <property type="project" value="InterPro"/>
</dbReference>
<evidence type="ECO:0000259" key="2">
    <source>
        <dbReference type="PROSITE" id="PS50404"/>
    </source>
</evidence>
<reference evidence="4 5" key="1">
    <citation type="journal article" date="2019" name="Syst. Appl. Microbiol.">
        <title>Microvirga tunisiensis sp. nov., a root nodule symbiotic bacterium isolated from Lupinus micranthus and L. luteus grown in Northern Tunisia.</title>
        <authorList>
            <person name="Msaddak A."/>
            <person name="Rejili M."/>
            <person name="Duran D."/>
            <person name="Mars M."/>
            <person name="Palacios J.M."/>
            <person name="Ruiz-Argueso T."/>
            <person name="Rey L."/>
            <person name="Imperial J."/>
        </authorList>
    </citation>
    <scope>NUCLEOTIDE SEQUENCE [LARGE SCALE GENOMIC DNA]</scope>
    <source>
        <strain evidence="4 5">Lmie10</strain>
    </source>
</reference>
<dbReference type="InterPro" id="IPR040079">
    <property type="entry name" value="Glutathione_S-Trfase"/>
</dbReference>
<accession>A0A5N7MEF9</accession>
<dbReference type="SFLD" id="SFLDS00019">
    <property type="entry name" value="Glutathione_Transferase_(cytos"/>
    <property type="match status" value="1"/>
</dbReference>
<keyword evidence="5" id="KW-1185">Reference proteome</keyword>
<comment type="caution">
    <text evidence="4">The sequence shown here is derived from an EMBL/GenBank/DDBJ whole genome shotgun (WGS) entry which is preliminary data.</text>
</comment>
<dbReference type="Pfam" id="PF02798">
    <property type="entry name" value="GST_N"/>
    <property type="match status" value="1"/>
</dbReference>
<dbReference type="Proteomes" id="UP000403266">
    <property type="component" value="Unassembled WGS sequence"/>
</dbReference>
<proteinExistence type="inferred from homology"/>
<comment type="similarity">
    <text evidence="1">Belongs to the GST superfamily. Zeta family.</text>
</comment>
<dbReference type="CDD" id="cd03042">
    <property type="entry name" value="GST_N_Zeta"/>
    <property type="match status" value="1"/>
</dbReference>
<name>A0A5N7MEF9_9HYPH</name>
<keyword evidence="4" id="KW-0413">Isomerase</keyword>
<dbReference type="PROSITE" id="PS50404">
    <property type="entry name" value="GST_NTER"/>
    <property type="match status" value="1"/>
</dbReference>
<dbReference type="InterPro" id="IPR004045">
    <property type="entry name" value="Glutathione_S-Trfase_N"/>
</dbReference>
<dbReference type="RefSeq" id="WP_162002872.1">
    <property type="nucleotide sequence ID" value="NZ_VOSJ01000016.1"/>
</dbReference>
<organism evidence="4 5">
    <name type="scientific">Microvirga tunisiensis</name>
    <dbReference type="NCBI Taxonomy" id="2108360"/>
    <lineage>
        <taxon>Bacteria</taxon>
        <taxon>Pseudomonadati</taxon>
        <taxon>Pseudomonadota</taxon>
        <taxon>Alphaproteobacteria</taxon>
        <taxon>Hyphomicrobiales</taxon>
        <taxon>Methylobacteriaceae</taxon>
        <taxon>Microvirga</taxon>
    </lineage>
</organism>
<dbReference type="Gene3D" id="1.20.1050.10">
    <property type="match status" value="1"/>
</dbReference>
<dbReference type="InterPro" id="IPR034330">
    <property type="entry name" value="GST_Zeta_C"/>
</dbReference>
<dbReference type="GO" id="GO:0006559">
    <property type="term" value="P:L-phenylalanine catabolic process"/>
    <property type="evidence" value="ECO:0007669"/>
    <property type="project" value="TreeGrafter"/>
</dbReference>
<evidence type="ECO:0000313" key="4">
    <source>
        <dbReference type="EMBL" id="MPR25048.1"/>
    </source>
</evidence>
<dbReference type="SFLD" id="SFLDG00358">
    <property type="entry name" value="Main_(cytGST)"/>
    <property type="match status" value="1"/>
</dbReference>
<dbReference type="PANTHER" id="PTHR42673:SF21">
    <property type="entry name" value="GLUTATHIONE S-TRANSFERASE YFCF"/>
    <property type="match status" value="1"/>
</dbReference>
<dbReference type="AlphaFoldDB" id="A0A5N7MEF9"/>
<dbReference type="InterPro" id="IPR036249">
    <property type="entry name" value="Thioredoxin-like_sf"/>
</dbReference>
<dbReference type="GO" id="GO:0016034">
    <property type="term" value="F:maleylacetoacetate isomerase activity"/>
    <property type="evidence" value="ECO:0007669"/>
    <property type="project" value="UniProtKB-EC"/>
</dbReference>
<dbReference type="InterPro" id="IPR010987">
    <property type="entry name" value="Glutathione-S-Trfase_C-like"/>
</dbReference>
<dbReference type="Pfam" id="PF13410">
    <property type="entry name" value="GST_C_2"/>
    <property type="match status" value="1"/>
</dbReference>
<gene>
    <name evidence="4" type="primary">maiA</name>
    <name evidence="4" type="ORF">FS320_07320</name>
</gene>
<protein>
    <submittedName>
        <fullName evidence="4">Maleylacetoacetate isomerase</fullName>
        <ecNumber evidence="4">5.2.1.2</ecNumber>
    </submittedName>
</protein>
<dbReference type="InterPro" id="IPR036282">
    <property type="entry name" value="Glutathione-S-Trfase_C_sf"/>
</dbReference>
<dbReference type="PROSITE" id="PS50405">
    <property type="entry name" value="GST_CTER"/>
    <property type="match status" value="1"/>
</dbReference>
<evidence type="ECO:0000256" key="1">
    <source>
        <dbReference type="ARBA" id="ARBA00010007"/>
    </source>
</evidence>
<feature type="domain" description="GST C-terminal" evidence="3">
    <location>
        <begin position="85"/>
        <end position="208"/>
    </location>
</feature>
<dbReference type="InterPro" id="IPR005955">
    <property type="entry name" value="GST_Zeta"/>
</dbReference>
<dbReference type="EMBL" id="VOSK01000016">
    <property type="protein sequence ID" value="MPR25048.1"/>
    <property type="molecule type" value="Genomic_DNA"/>
</dbReference>
<dbReference type="CDD" id="cd03191">
    <property type="entry name" value="GST_C_Zeta"/>
    <property type="match status" value="1"/>
</dbReference>
<dbReference type="GO" id="GO:0004364">
    <property type="term" value="F:glutathione transferase activity"/>
    <property type="evidence" value="ECO:0007669"/>
    <property type="project" value="TreeGrafter"/>
</dbReference>
<sequence length="208" mass="22879">MKLYTYFRSSAAYRVRIALNLKGVTYESVSINLLKGEQREEGYKAVNPQKRVPSLDIGATTLIQSPAILEYLDEVYPEPPLLPVGAVNRAKVRAIASLIACDIHPLNNSGTLAYLKNRLGHDKAAADEWYAHWVREGFEVIETLLGPGPYAFGPRITLADVYLVPQVFNARRFDVPLDPYPKIAAVDAACAAHKAFQDAAPANQPDAT</sequence>
<dbReference type="SUPFAM" id="SSF47616">
    <property type="entry name" value="GST C-terminal domain-like"/>
    <property type="match status" value="1"/>
</dbReference>
<dbReference type="EC" id="5.2.1.2" evidence="4"/>
<evidence type="ECO:0000259" key="3">
    <source>
        <dbReference type="PROSITE" id="PS50405"/>
    </source>
</evidence>
<evidence type="ECO:0000313" key="5">
    <source>
        <dbReference type="Proteomes" id="UP000403266"/>
    </source>
</evidence>